<sequence>MAVWTYQKDISLKISEDIIISLNQRGADSEPFAELAPPGQYLLDPRCHQVPKHLCHAAVANHVRSRNCHYASRGVGRIALRD</sequence>
<evidence type="ECO:0000313" key="1">
    <source>
        <dbReference type="EMBL" id="MED6157804.1"/>
    </source>
</evidence>
<proteinExistence type="predicted"/>
<organism evidence="1 2">
    <name type="scientific">Stylosanthes scabra</name>
    <dbReference type="NCBI Taxonomy" id="79078"/>
    <lineage>
        <taxon>Eukaryota</taxon>
        <taxon>Viridiplantae</taxon>
        <taxon>Streptophyta</taxon>
        <taxon>Embryophyta</taxon>
        <taxon>Tracheophyta</taxon>
        <taxon>Spermatophyta</taxon>
        <taxon>Magnoliopsida</taxon>
        <taxon>eudicotyledons</taxon>
        <taxon>Gunneridae</taxon>
        <taxon>Pentapetalae</taxon>
        <taxon>rosids</taxon>
        <taxon>fabids</taxon>
        <taxon>Fabales</taxon>
        <taxon>Fabaceae</taxon>
        <taxon>Papilionoideae</taxon>
        <taxon>50 kb inversion clade</taxon>
        <taxon>dalbergioids sensu lato</taxon>
        <taxon>Dalbergieae</taxon>
        <taxon>Pterocarpus clade</taxon>
        <taxon>Stylosanthes</taxon>
    </lineage>
</organism>
<dbReference type="EMBL" id="JASCZI010120931">
    <property type="protein sequence ID" value="MED6157804.1"/>
    <property type="molecule type" value="Genomic_DNA"/>
</dbReference>
<keyword evidence="2" id="KW-1185">Reference proteome</keyword>
<evidence type="ECO:0000313" key="2">
    <source>
        <dbReference type="Proteomes" id="UP001341840"/>
    </source>
</evidence>
<dbReference type="Proteomes" id="UP001341840">
    <property type="component" value="Unassembled WGS sequence"/>
</dbReference>
<reference evidence="1 2" key="1">
    <citation type="journal article" date="2023" name="Plants (Basel)">
        <title>Bridging the Gap: Combining Genomics and Transcriptomics Approaches to Understand Stylosanthes scabra, an Orphan Legume from the Brazilian Caatinga.</title>
        <authorList>
            <person name="Ferreira-Neto J.R.C."/>
            <person name="da Silva M.D."/>
            <person name="Binneck E."/>
            <person name="de Melo N.F."/>
            <person name="da Silva R.H."/>
            <person name="de Melo A.L.T.M."/>
            <person name="Pandolfi V."/>
            <person name="Bustamante F.O."/>
            <person name="Brasileiro-Vidal A.C."/>
            <person name="Benko-Iseppon A.M."/>
        </authorList>
    </citation>
    <scope>NUCLEOTIDE SEQUENCE [LARGE SCALE GENOMIC DNA]</scope>
    <source>
        <tissue evidence="1">Leaves</tissue>
    </source>
</reference>
<name>A0ABU6U9Z7_9FABA</name>
<protein>
    <submittedName>
        <fullName evidence="1">Uncharacterized protein</fullName>
    </submittedName>
</protein>
<accession>A0ABU6U9Z7</accession>
<comment type="caution">
    <text evidence="1">The sequence shown here is derived from an EMBL/GenBank/DDBJ whole genome shotgun (WGS) entry which is preliminary data.</text>
</comment>
<gene>
    <name evidence="1" type="ORF">PIB30_026881</name>
</gene>